<dbReference type="InterPro" id="IPR010982">
    <property type="entry name" value="Lambda_DNA-bd_dom_sf"/>
</dbReference>
<dbReference type="EMBL" id="JAOEGN010000001">
    <property type="protein sequence ID" value="MCU0104096.1"/>
    <property type="molecule type" value="Genomic_DNA"/>
</dbReference>
<feature type="transmembrane region" description="Helical" evidence="2">
    <location>
        <begin position="85"/>
        <end position="106"/>
    </location>
</feature>
<dbReference type="SUPFAM" id="SSF47413">
    <property type="entry name" value="lambda repressor-like DNA-binding domains"/>
    <property type="match status" value="1"/>
</dbReference>
<feature type="domain" description="HTH cro/C1-type" evidence="3">
    <location>
        <begin position="8"/>
        <end position="62"/>
    </location>
</feature>
<keyword evidence="2" id="KW-0812">Transmembrane</keyword>
<dbReference type="Proteomes" id="UP001209076">
    <property type="component" value="Unassembled WGS sequence"/>
</dbReference>
<dbReference type="SMART" id="SM00530">
    <property type="entry name" value="HTH_XRE"/>
    <property type="match status" value="1"/>
</dbReference>
<dbReference type="Gene3D" id="1.10.260.40">
    <property type="entry name" value="lambda repressor-like DNA-binding domains"/>
    <property type="match status" value="1"/>
</dbReference>
<accession>A0ABT2PT22</accession>
<keyword evidence="5" id="KW-1185">Reference proteome</keyword>
<dbReference type="PANTHER" id="PTHR46558:SF11">
    <property type="entry name" value="HTH-TYPE TRANSCRIPTIONAL REGULATOR XRE"/>
    <property type="match status" value="1"/>
</dbReference>
<proteinExistence type="predicted"/>
<dbReference type="PROSITE" id="PS50943">
    <property type="entry name" value="HTH_CROC1"/>
    <property type="match status" value="1"/>
</dbReference>
<dbReference type="InterPro" id="IPR001387">
    <property type="entry name" value="Cro/C1-type_HTH"/>
</dbReference>
<organism evidence="4 5">
    <name type="scientific">Paracholeplasma vituli</name>
    <dbReference type="NCBI Taxonomy" id="69473"/>
    <lineage>
        <taxon>Bacteria</taxon>
        <taxon>Bacillati</taxon>
        <taxon>Mycoplasmatota</taxon>
        <taxon>Mollicutes</taxon>
        <taxon>Acholeplasmatales</taxon>
        <taxon>Acholeplasmataceae</taxon>
        <taxon>Paracholeplasma</taxon>
    </lineage>
</organism>
<keyword evidence="1" id="KW-0238">DNA-binding</keyword>
<gene>
    <name evidence="4" type="ORF">N7603_00280</name>
</gene>
<evidence type="ECO:0000313" key="4">
    <source>
        <dbReference type="EMBL" id="MCU0104096.1"/>
    </source>
</evidence>
<evidence type="ECO:0000259" key="3">
    <source>
        <dbReference type="PROSITE" id="PS50943"/>
    </source>
</evidence>
<evidence type="ECO:0000256" key="1">
    <source>
        <dbReference type="ARBA" id="ARBA00023125"/>
    </source>
</evidence>
<sequence>MNKIHENIKRLRTEHNLTQEEVAEKLYVTRQCISRWEQGITVPDLESMEKLAKVFEVSINDIFEENAVKELAIDNAKANQIFKKLIIALTSVTFIGLLTLGILVFLRPTSSNASQLDMTPRFINAKIETRDLTENTITVKASNISTNEDPIEVTLDFGPIQNKVYQYDGRKIDSSKLSTGDIVIIEYAVELSSKWITKVILVDDKVERDFLGVIVVTNGKTYQSYDDIIENRNDKGIIFHLNHATSNTLGSSSNTINNRFASEFSYELYGDQVIYTHTDMQFTVFYNQDLLIHPIKIGIVYDDGIEYVTKTYNKYEYSGEIDYENENAPLLYHSHEFTYTLYFEEVSSITEIDVFEYDQNHQLIESTNINNILNMNNFNINPDAIYSFVKVKSISILGNPVFNVYELLAGESVELNIADEFGLIRSEKFYYN</sequence>
<evidence type="ECO:0000313" key="5">
    <source>
        <dbReference type="Proteomes" id="UP001209076"/>
    </source>
</evidence>
<name>A0ABT2PT22_9MOLU</name>
<dbReference type="PANTHER" id="PTHR46558">
    <property type="entry name" value="TRACRIPTIONAL REGULATORY PROTEIN-RELATED-RELATED"/>
    <property type="match status" value="1"/>
</dbReference>
<protein>
    <submittedName>
        <fullName evidence="4">Helix-turn-helix domain-containing protein</fullName>
    </submittedName>
</protein>
<dbReference type="CDD" id="cd00093">
    <property type="entry name" value="HTH_XRE"/>
    <property type="match status" value="1"/>
</dbReference>
<keyword evidence="2" id="KW-0472">Membrane</keyword>
<dbReference type="Pfam" id="PF01381">
    <property type="entry name" value="HTH_3"/>
    <property type="match status" value="1"/>
</dbReference>
<comment type="caution">
    <text evidence="4">The sequence shown here is derived from an EMBL/GenBank/DDBJ whole genome shotgun (WGS) entry which is preliminary data.</text>
</comment>
<keyword evidence="2" id="KW-1133">Transmembrane helix</keyword>
<evidence type="ECO:0000256" key="2">
    <source>
        <dbReference type="SAM" id="Phobius"/>
    </source>
</evidence>
<reference evidence="5" key="1">
    <citation type="submission" date="2023-07" db="EMBL/GenBank/DDBJ databases">
        <title>Novel Mycoplasma species identified in domestic and wild animals.</title>
        <authorList>
            <person name="Volokhov D.V."/>
            <person name="Furtak V.A."/>
            <person name="Zagorodnyaya T.A."/>
        </authorList>
    </citation>
    <scope>NUCLEOTIDE SEQUENCE [LARGE SCALE GENOMIC DNA]</scope>
    <source>
        <strain evidence="5">92-19</strain>
    </source>
</reference>
<dbReference type="RefSeq" id="WP_262095307.1">
    <property type="nucleotide sequence ID" value="NZ_JAOEGN010000001.1"/>
</dbReference>